<dbReference type="AlphaFoldDB" id="A0A323V630"/>
<keyword evidence="2" id="KW-1185">Reference proteome</keyword>
<accession>A0A323V630</accession>
<dbReference type="Proteomes" id="UP000247602">
    <property type="component" value="Unassembled WGS sequence"/>
</dbReference>
<dbReference type="InterPro" id="IPR013785">
    <property type="entry name" value="Aldolase_TIM"/>
</dbReference>
<evidence type="ECO:0000313" key="2">
    <source>
        <dbReference type="Proteomes" id="UP000247602"/>
    </source>
</evidence>
<protein>
    <submittedName>
        <fullName evidence="1">Thiamine phosphate synthase</fullName>
    </submittedName>
</protein>
<name>A0A323V630_9ACTN</name>
<organism evidence="1 2">
    <name type="scientific">Modestobacter versicolor</name>
    <dbReference type="NCBI Taxonomy" id="429133"/>
    <lineage>
        <taxon>Bacteria</taxon>
        <taxon>Bacillati</taxon>
        <taxon>Actinomycetota</taxon>
        <taxon>Actinomycetes</taxon>
        <taxon>Geodermatophilales</taxon>
        <taxon>Geodermatophilaceae</taxon>
        <taxon>Modestobacter</taxon>
    </lineage>
</organism>
<dbReference type="SUPFAM" id="SSF51391">
    <property type="entry name" value="Thiamin phosphate synthase"/>
    <property type="match status" value="1"/>
</dbReference>
<proteinExistence type="predicted"/>
<comment type="caution">
    <text evidence="1">The sequence shown here is derived from an EMBL/GenBank/DDBJ whole genome shotgun (WGS) entry which is preliminary data.</text>
</comment>
<feature type="non-terminal residue" evidence="1">
    <location>
        <position position="1"/>
    </location>
</feature>
<reference evidence="1 2" key="1">
    <citation type="submission" date="2018-06" db="EMBL/GenBank/DDBJ databases">
        <title>Draft genome sequence of Modestobacter versicolor CP153-2.</title>
        <authorList>
            <person name="Gundlapally S.R."/>
        </authorList>
    </citation>
    <scope>NUCLEOTIDE SEQUENCE [LARGE SCALE GENOMIC DNA]</scope>
    <source>
        <strain evidence="1 2">CP153-2</strain>
    </source>
</reference>
<dbReference type="InterPro" id="IPR036206">
    <property type="entry name" value="ThiamineP_synth_sf"/>
</dbReference>
<gene>
    <name evidence="1" type="ORF">DMO24_16205</name>
</gene>
<sequence>ALGGVAPDDVAACRAAGAYGVAVMGPVMRDPALVAAYLDALG</sequence>
<dbReference type="EMBL" id="QKNV01000199">
    <property type="protein sequence ID" value="PZA20289.1"/>
    <property type="molecule type" value="Genomic_DNA"/>
</dbReference>
<evidence type="ECO:0000313" key="1">
    <source>
        <dbReference type="EMBL" id="PZA20289.1"/>
    </source>
</evidence>
<dbReference type="Gene3D" id="3.20.20.70">
    <property type="entry name" value="Aldolase class I"/>
    <property type="match status" value="1"/>
</dbReference>